<dbReference type="SUPFAM" id="SSF57829">
    <property type="entry name" value="Zn-binding ribosomal proteins"/>
    <property type="match status" value="1"/>
</dbReference>
<keyword evidence="8" id="KW-1185">Reference proteome</keyword>
<evidence type="ECO:0000256" key="2">
    <source>
        <dbReference type="ARBA" id="ARBA00022833"/>
    </source>
</evidence>
<comment type="cofactor">
    <cofactor evidence="5 6">
        <name>Zn(2+)</name>
        <dbReference type="ChEBI" id="CHEBI:29105"/>
    </cofactor>
    <text evidence="5 6">Binds 1 zinc ion per subunit.</text>
</comment>
<dbReference type="eggNOG" id="arCOG04108">
    <property type="taxonomic scope" value="Archaea"/>
</dbReference>
<feature type="binding site" evidence="5">
    <location>
        <position position="24"/>
    </location>
    <ligand>
        <name>Zn(2+)</name>
        <dbReference type="ChEBI" id="CHEBI:29105"/>
    </ligand>
</feature>
<evidence type="ECO:0000256" key="4">
    <source>
        <dbReference type="ARBA" id="ARBA00023274"/>
    </source>
</evidence>
<evidence type="ECO:0000256" key="5">
    <source>
        <dbReference type="HAMAP-Rule" id="MF_00371"/>
    </source>
</evidence>
<feature type="binding site" evidence="5">
    <location>
        <position position="27"/>
    </location>
    <ligand>
        <name>Zn(2+)</name>
        <dbReference type="ChEBI" id="CHEBI:29105"/>
    </ligand>
</feature>
<dbReference type="HAMAP" id="MF_00371">
    <property type="entry name" value="Ribosomal_eS27"/>
    <property type="match status" value="1"/>
</dbReference>
<dbReference type="PROSITE" id="PS01168">
    <property type="entry name" value="RIBOSOMAL_S27E"/>
    <property type="match status" value="1"/>
</dbReference>
<organism evidence="7 8">
    <name type="scientific">Caldivirga maquilingensis (strain ATCC 700844 / DSM 13496 / JCM 10307 / IC-167)</name>
    <dbReference type="NCBI Taxonomy" id="397948"/>
    <lineage>
        <taxon>Archaea</taxon>
        <taxon>Thermoproteota</taxon>
        <taxon>Thermoprotei</taxon>
        <taxon>Thermoproteales</taxon>
        <taxon>Thermoproteaceae</taxon>
        <taxon>Caldivirga</taxon>
    </lineage>
</organism>
<dbReference type="InterPro" id="IPR011332">
    <property type="entry name" value="Ribosomal_zn-bd"/>
</dbReference>
<reference evidence="7 8" key="1">
    <citation type="submission" date="2007-10" db="EMBL/GenBank/DDBJ databases">
        <title>Complete sequence of Caldivirga maquilingensis IC-167.</title>
        <authorList>
            <consortium name="US DOE Joint Genome Institute"/>
            <person name="Copeland A."/>
            <person name="Lucas S."/>
            <person name="Lapidus A."/>
            <person name="Barry K."/>
            <person name="Glavina del Rio T."/>
            <person name="Dalin E."/>
            <person name="Tice H."/>
            <person name="Pitluck S."/>
            <person name="Saunders E."/>
            <person name="Brettin T."/>
            <person name="Bruce D."/>
            <person name="Detter J.C."/>
            <person name="Han C."/>
            <person name="Schmutz J."/>
            <person name="Larimer F."/>
            <person name="Land M."/>
            <person name="Hauser L."/>
            <person name="Kyrpides N."/>
            <person name="Ivanova N."/>
            <person name="Biddle J.F."/>
            <person name="Zhang Z."/>
            <person name="Fitz-Gibbon S.T."/>
            <person name="Lowe T.M."/>
            <person name="Saltikov C."/>
            <person name="House C.H."/>
            <person name="Richardson P."/>
        </authorList>
    </citation>
    <scope>NUCLEOTIDE SEQUENCE [LARGE SCALE GENOMIC DNA]</scope>
    <source>
        <strain evidence="8">ATCC 700844 / DSM 13496 / JCM 10307 / IC-167</strain>
    </source>
</reference>
<dbReference type="InterPro" id="IPR000592">
    <property type="entry name" value="Ribosomal_eS27"/>
</dbReference>
<dbReference type="InterPro" id="IPR023407">
    <property type="entry name" value="Ribosomal_eS27_Zn-bd_dom_sf"/>
</dbReference>
<feature type="zinc finger region" description="C4-type" evidence="5">
    <location>
        <begin position="24"/>
        <end position="46"/>
    </location>
</feature>
<gene>
    <name evidence="5" type="primary">rps27e</name>
    <name evidence="7" type="ordered locus">Cmaq_0200</name>
</gene>
<dbReference type="HOGENOM" id="CLU_199465_0_0_2"/>
<proteinExistence type="inferred from homology"/>
<dbReference type="STRING" id="397948.Cmaq_0200"/>
<feature type="binding site" evidence="5">
    <location>
        <position position="43"/>
    </location>
    <ligand>
        <name>Zn(2+)</name>
        <dbReference type="ChEBI" id="CHEBI:29105"/>
    </ligand>
</feature>
<evidence type="ECO:0000256" key="1">
    <source>
        <dbReference type="ARBA" id="ARBA00010919"/>
    </source>
</evidence>
<evidence type="ECO:0000256" key="3">
    <source>
        <dbReference type="ARBA" id="ARBA00022980"/>
    </source>
</evidence>
<dbReference type="NCBIfam" id="NF001629">
    <property type="entry name" value="PRK00415.1"/>
    <property type="match status" value="1"/>
</dbReference>
<sequence>MDGMPNFRSVLIPAPKSRFIRVRCNQCGNEQIIFDHATVEVRCLVCGNLLARPTGGRAEVLGTVVRVLD</sequence>
<dbReference type="AlphaFoldDB" id="A8MAL3"/>
<dbReference type="KEGG" id="cma:Cmaq_0200"/>
<dbReference type="GO" id="GO:0006412">
    <property type="term" value="P:translation"/>
    <property type="evidence" value="ECO:0007669"/>
    <property type="project" value="UniProtKB-UniRule"/>
</dbReference>
<dbReference type="Proteomes" id="UP000001137">
    <property type="component" value="Chromosome"/>
</dbReference>
<evidence type="ECO:0000313" key="8">
    <source>
        <dbReference type="Proteomes" id="UP000001137"/>
    </source>
</evidence>
<dbReference type="Gene3D" id="2.20.25.100">
    <property type="entry name" value="Zn-binding ribosomal proteins"/>
    <property type="match status" value="1"/>
</dbReference>
<dbReference type="EMBL" id="CP000852">
    <property type="protein sequence ID" value="ABW01049.1"/>
    <property type="molecule type" value="Genomic_DNA"/>
</dbReference>
<comment type="similarity">
    <text evidence="1 5 6">Belongs to the eukaryotic ribosomal protein eS27 family.</text>
</comment>
<evidence type="ECO:0000313" key="7">
    <source>
        <dbReference type="EMBL" id="ABW01049.1"/>
    </source>
</evidence>
<dbReference type="GO" id="GO:1990904">
    <property type="term" value="C:ribonucleoprotein complex"/>
    <property type="evidence" value="ECO:0007669"/>
    <property type="project" value="UniProtKB-KW"/>
</dbReference>
<evidence type="ECO:0000256" key="6">
    <source>
        <dbReference type="RuleBase" id="RU000671"/>
    </source>
</evidence>
<name>A8MAL3_CALMQ</name>
<dbReference type="GO" id="GO:0008270">
    <property type="term" value="F:zinc ion binding"/>
    <property type="evidence" value="ECO:0007669"/>
    <property type="project" value="UniProtKB-UniRule"/>
</dbReference>
<dbReference type="GO" id="GO:0005840">
    <property type="term" value="C:ribosome"/>
    <property type="evidence" value="ECO:0007669"/>
    <property type="project" value="UniProtKB-KW"/>
</dbReference>
<keyword evidence="3 5" id="KW-0689">Ribosomal protein</keyword>
<feature type="binding site" evidence="5">
    <location>
        <position position="46"/>
    </location>
    <ligand>
        <name>Zn(2+)</name>
        <dbReference type="ChEBI" id="CHEBI:29105"/>
    </ligand>
</feature>
<keyword evidence="2 5" id="KW-0862">Zinc</keyword>
<accession>A8MAL3</accession>
<comment type="subunit">
    <text evidence="5">Part of the 30S ribosomal subunit.</text>
</comment>
<keyword evidence="5 6" id="KW-0863">Zinc-finger</keyword>
<protein>
    <recommendedName>
        <fullName evidence="5">Small ribosomal subunit protein eS27</fullName>
    </recommendedName>
</protein>
<keyword evidence="5 6" id="KW-0479">Metal-binding</keyword>
<dbReference type="GO" id="GO:0003735">
    <property type="term" value="F:structural constituent of ribosome"/>
    <property type="evidence" value="ECO:0007669"/>
    <property type="project" value="InterPro"/>
</dbReference>
<keyword evidence="4 5" id="KW-0687">Ribonucleoprotein</keyword>
<dbReference type="Pfam" id="PF01667">
    <property type="entry name" value="Ribosomal_S27e"/>
    <property type="match status" value="1"/>
</dbReference>